<keyword evidence="3" id="KW-1185">Reference proteome</keyword>
<proteinExistence type="predicted"/>
<organism evidence="2 3">
    <name type="scientific">Amycolatopsis eburnea</name>
    <dbReference type="NCBI Taxonomy" id="2267691"/>
    <lineage>
        <taxon>Bacteria</taxon>
        <taxon>Bacillati</taxon>
        <taxon>Actinomycetota</taxon>
        <taxon>Actinomycetes</taxon>
        <taxon>Pseudonocardiales</taxon>
        <taxon>Pseudonocardiaceae</taxon>
        <taxon>Amycolatopsis</taxon>
    </lineage>
</organism>
<dbReference type="SMART" id="SM00530">
    <property type="entry name" value="HTH_XRE"/>
    <property type="match status" value="1"/>
</dbReference>
<dbReference type="AlphaFoldDB" id="A0A3R9DSA6"/>
<dbReference type="Pfam" id="PF13560">
    <property type="entry name" value="HTH_31"/>
    <property type="match status" value="1"/>
</dbReference>
<feature type="domain" description="HTH cro/C1-type" evidence="1">
    <location>
        <begin position="47"/>
        <end position="92"/>
    </location>
</feature>
<evidence type="ECO:0000313" key="2">
    <source>
        <dbReference type="EMBL" id="RSD10837.1"/>
    </source>
</evidence>
<dbReference type="InterPro" id="IPR001387">
    <property type="entry name" value="Cro/C1-type_HTH"/>
</dbReference>
<dbReference type="PANTHER" id="PTHR35010">
    <property type="entry name" value="BLL4672 PROTEIN-RELATED"/>
    <property type="match status" value="1"/>
</dbReference>
<name>A0A3R9DSA6_9PSEU</name>
<protein>
    <submittedName>
        <fullName evidence="2">XRE family transcriptional regulator</fullName>
    </submittedName>
</protein>
<dbReference type="EMBL" id="RSEC01000060">
    <property type="protein sequence ID" value="RSD10837.1"/>
    <property type="molecule type" value="Genomic_DNA"/>
</dbReference>
<sequence length="287" mass="31442">MLGGGRSLSIVPVDGRGELGEFLRARRNLASSAAAGFPPDKSRRVPGLRREEVAVLAGVSTDYYTHLEQGRERTPSPKVLAALAGALQLDDLAREHLFQLGISGLSQGPSPERVEPDLVQLLDRLSEVPALIIGPSQDVLAANRLAVALYSGFERFDNLIRMIFLDPFARQFFDDWSWATEVAVKNLRSSSASFPRDPRVVHLVGEMTQRSSAFSRLWSRYEIQPRARDTKIFHHPDVGELRLSHESMAITSAPGQTMSTYMAKPGSESAARIGLLARLAAPAPTES</sequence>
<evidence type="ECO:0000313" key="3">
    <source>
        <dbReference type="Proteomes" id="UP000267081"/>
    </source>
</evidence>
<dbReference type="Gene3D" id="1.10.260.40">
    <property type="entry name" value="lambda repressor-like DNA-binding domains"/>
    <property type="match status" value="1"/>
</dbReference>
<comment type="caution">
    <text evidence="2">The sequence shown here is derived from an EMBL/GenBank/DDBJ whole genome shotgun (WGS) entry which is preliminary data.</text>
</comment>
<dbReference type="CDD" id="cd00093">
    <property type="entry name" value="HTH_XRE"/>
    <property type="match status" value="1"/>
</dbReference>
<dbReference type="Pfam" id="PF17765">
    <property type="entry name" value="MLTR_LBD"/>
    <property type="match status" value="1"/>
</dbReference>
<dbReference type="PROSITE" id="PS50943">
    <property type="entry name" value="HTH_CROC1"/>
    <property type="match status" value="1"/>
</dbReference>
<dbReference type="InterPro" id="IPR010982">
    <property type="entry name" value="Lambda_DNA-bd_dom_sf"/>
</dbReference>
<dbReference type="GO" id="GO:0003677">
    <property type="term" value="F:DNA binding"/>
    <property type="evidence" value="ECO:0007669"/>
    <property type="project" value="InterPro"/>
</dbReference>
<dbReference type="Proteomes" id="UP000267081">
    <property type="component" value="Unassembled WGS sequence"/>
</dbReference>
<dbReference type="SUPFAM" id="SSF47413">
    <property type="entry name" value="lambda repressor-like DNA-binding domains"/>
    <property type="match status" value="1"/>
</dbReference>
<evidence type="ECO:0000259" key="1">
    <source>
        <dbReference type="PROSITE" id="PS50943"/>
    </source>
</evidence>
<dbReference type="PANTHER" id="PTHR35010:SF2">
    <property type="entry name" value="BLL4672 PROTEIN"/>
    <property type="match status" value="1"/>
</dbReference>
<dbReference type="InterPro" id="IPR041413">
    <property type="entry name" value="MLTR_LBD"/>
</dbReference>
<accession>A0A3R9DSA6</accession>
<gene>
    <name evidence="2" type="ORF">EIY87_35670</name>
</gene>
<dbReference type="Gene3D" id="3.30.450.180">
    <property type="match status" value="1"/>
</dbReference>
<reference evidence="2 3" key="1">
    <citation type="submission" date="2018-12" db="EMBL/GenBank/DDBJ databases">
        <title>Amycolatopsis eburnea sp. nov. actinomycete associate with arbuscular mycorrhiza fungal spore.</title>
        <authorList>
            <person name="Lumyong S."/>
            <person name="Chaiya L."/>
        </authorList>
    </citation>
    <scope>NUCLEOTIDE SEQUENCE [LARGE SCALE GENOMIC DNA]</scope>
    <source>
        <strain evidence="2 3">GLM-1</strain>
    </source>
</reference>
<dbReference type="OrthoDB" id="4790304at2"/>